<gene>
    <name evidence="1" type="ORF">GKD95_05335</name>
</gene>
<dbReference type="AlphaFoldDB" id="A0A844DTH8"/>
<comment type="caution">
    <text evidence="1">The sequence shown here is derived from an EMBL/GenBank/DDBJ whole genome shotgun (WGS) entry which is preliminary data.</text>
</comment>
<protein>
    <submittedName>
        <fullName evidence="1">Uncharacterized protein</fullName>
    </submittedName>
</protein>
<dbReference type="Proteomes" id="UP000461506">
    <property type="component" value="Unassembled WGS sequence"/>
</dbReference>
<reference evidence="1 2" key="1">
    <citation type="journal article" date="2019" name="Nat. Med.">
        <title>A library of human gut bacterial isolates paired with longitudinal multiomics data enables mechanistic microbiome research.</title>
        <authorList>
            <person name="Poyet M."/>
            <person name="Groussin M."/>
            <person name="Gibbons S.M."/>
            <person name="Avila-Pacheco J."/>
            <person name="Jiang X."/>
            <person name="Kearney S.M."/>
            <person name="Perrotta A.R."/>
            <person name="Berdy B."/>
            <person name="Zhao S."/>
            <person name="Lieberman T.D."/>
            <person name="Swanson P.K."/>
            <person name="Smith M."/>
            <person name="Roesemann S."/>
            <person name="Alexander J.E."/>
            <person name="Rich S.A."/>
            <person name="Livny J."/>
            <person name="Vlamakis H."/>
            <person name="Clish C."/>
            <person name="Bullock K."/>
            <person name="Deik A."/>
            <person name="Scott J."/>
            <person name="Pierce K.A."/>
            <person name="Xavier R.J."/>
            <person name="Alm E.J."/>
        </authorList>
    </citation>
    <scope>NUCLEOTIDE SEQUENCE [LARGE SCALE GENOMIC DNA]</scope>
    <source>
        <strain evidence="1 2">BIOML-A1</strain>
    </source>
</reference>
<name>A0A844DTH8_9FIRM</name>
<dbReference type="RefSeq" id="WP_154276762.1">
    <property type="nucleotide sequence ID" value="NZ_WKQN01000003.1"/>
</dbReference>
<proteinExistence type="predicted"/>
<accession>A0A844DTH8</accession>
<sequence length="84" mass="9217">MQTGLTLECRVQHPFRTDKAASKNAEKLHAVFICYELCQKSRQAVADIENAMKIIIAEQASCPIPPSGNAGCLFCFLFPGIPAY</sequence>
<evidence type="ECO:0000313" key="2">
    <source>
        <dbReference type="Proteomes" id="UP000461506"/>
    </source>
</evidence>
<organism evidence="1 2">
    <name type="scientific">Faecalibacterium prausnitzii</name>
    <dbReference type="NCBI Taxonomy" id="853"/>
    <lineage>
        <taxon>Bacteria</taxon>
        <taxon>Bacillati</taxon>
        <taxon>Bacillota</taxon>
        <taxon>Clostridia</taxon>
        <taxon>Eubacteriales</taxon>
        <taxon>Oscillospiraceae</taxon>
        <taxon>Faecalibacterium</taxon>
    </lineage>
</organism>
<evidence type="ECO:0000313" key="1">
    <source>
        <dbReference type="EMBL" id="MSC62775.1"/>
    </source>
</evidence>
<dbReference type="EMBL" id="WKQN01000003">
    <property type="protein sequence ID" value="MSC62775.1"/>
    <property type="molecule type" value="Genomic_DNA"/>
</dbReference>